<dbReference type="AlphaFoldDB" id="A0A2P2IT09"/>
<dbReference type="EMBL" id="GGEC01003877">
    <property type="protein sequence ID" value="MBW84360.1"/>
    <property type="molecule type" value="Transcribed_RNA"/>
</dbReference>
<protein>
    <submittedName>
        <fullName evidence="1">Uncharacterized protein</fullName>
    </submittedName>
</protein>
<accession>A0A2P2IT09</accession>
<evidence type="ECO:0000313" key="1">
    <source>
        <dbReference type="EMBL" id="MBW84360.1"/>
    </source>
</evidence>
<name>A0A2P2IT09_RHIMU</name>
<proteinExistence type="predicted"/>
<sequence length="38" mass="4548">MSPSCPTSYQSKTDYCTYKTHQKIKHGQKRSRKVQLRF</sequence>
<organism evidence="1">
    <name type="scientific">Rhizophora mucronata</name>
    <name type="common">Asiatic mangrove</name>
    <dbReference type="NCBI Taxonomy" id="61149"/>
    <lineage>
        <taxon>Eukaryota</taxon>
        <taxon>Viridiplantae</taxon>
        <taxon>Streptophyta</taxon>
        <taxon>Embryophyta</taxon>
        <taxon>Tracheophyta</taxon>
        <taxon>Spermatophyta</taxon>
        <taxon>Magnoliopsida</taxon>
        <taxon>eudicotyledons</taxon>
        <taxon>Gunneridae</taxon>
        <taxon>Pentapetalae</taxon>
        <taxon>rosids</taxon>
        <taxon>fabids</taxon>
        <taxon>Malpighiales</taxon>
        <taxon>Rhizophoraceae</taxon>
        <taxon>Rhizophora</taxon>
    </lineage>
</organism>
<reference evidence="1" key="1">
    <citation type="submission" date="2018-02" db="EMBL/GenBank/DDBJ databases">
        <title>Rhizophora mucronata_Transcriptome.</title>
        <authorList>
            <person name="Meera S.P."/>
            <person name="Sreeshan A."/>
            <person name="Augustine A."/>
        </authorList>
    </citation>
    <scope>NUCLEOTIDE SEQUENCE</scope>
    <source>
        <tissue evidence="1">Leaf</tissue>
    </source>
</reference>